<protein>
    <submittedName>
        <fullName evidence="1">Uncharacterized protein</fullName>
    </submittedName>
</protein>
<proteinExistence type="predicted"/>
<comment type="caution">
    <text evidence="1">The sequence shown here is derived from an EMBL/GenBank/DDBJ whole genome shotgun (WGS) entry which is preliminary data.</text>
</comment>
<gene>
    <name evidence="1" type="ORF">O6H91_03G110000</name>
</gene>
<dbReference type="Proteomes" id="UP001162992">
    <property type="component" value="Chromosome 3"/>
</dbReference>
<sequence length="598" mass="67755">MAFVWGGINLRTAENLNFAGPAQLLHDYHCCLHSKVSAPTVLAWLQHSYEGESTPDGMPHGQGKAHLFGDLSYTGCFKKGLLHGFGTIHLGNAAAYEGTFWCNGINGSGTYQWSGGARYVGEVLDGLPHGEGILYTGDGGGRMYEGKWKHGLRHGQGKLVYADKAEAIYDGGWSYDRKHGEGHLAHVSGSTYRGSWFEGKRQGFGRISLLASPKLDQYDPQEHTPIPKYGRLDQAPIYIYEGDWADNLPHGRGRSSWTFNDSTEDKSILLNSYLGEFDRGVRHGHGTFFYASGAIFKGEWEKDLKEGPGVLIYEDGRMHAGIFHANHYKVTPGSNLFMKEPLDLILELEDNISTMKQKIGDLLLRYNAILIRIFTLYSSNGLKESETTFLWRSRAMFFEQLWRLCHDARIVEPGFGLAQIDVLLRSTSNSWDCFSDVHSPKRQLLFREFFESLVKLAKHKCKSNMSLEEKVDAFLKVYLLPLMATPFRESDYGLLESKLVQDVYHEYQLELDIFFYQTLRETGTTDGTVKISSLVQFFRRYKQLVALQNELCKNLSCALYYTEFKEGEDDTDFVHLDLNYKEFQLSLLKIAIVVSSLA</sequence>
<accession>A0ACC2EAP7</accession>
<keyword evidence="2" id="KW-1185">Reference proteome</keyword>
<name>A0ACC2EAP7_DIPCM</name>
<dbReference type="EMBL" id="CM055094">
    <property type="protein sequence ID" value="KAJ7563435.1"/>
    <property type="molecule type" value="Genomic_DNA"/>
</dbReference>
<organism evidence="1 2">
    <name type="scientific">Diphasiastrum complanatum</name>
    <name type="common">Issler's clubmoss</name>
    <name type="synonym">Lycopodium complanatum</name>
    <dbReference type="NCBI Taxonomy" id="34168"/>
    <lineage>
        <taxon>Eukaryota</taxon>
        <taxon>Viridiplantae</taxon>
        <taxon>Streptophyta</taxon>
        <taxon>Embryophyta</taxon>
        <taxon>Tracheophyta</taxon>
        <taxon>Lycopodiopsida</taxon>
        <taxon>Lycopodiales</taxon>
        <taxon>Lycopodiaceae</taxon>
        <taxon>Lycopodioideae</taxon>
        <taxon>Diphasiastrum</taxon>
    </lineage>
</organism>
<evidence type="ECO:0000313" key="2">
    <source>
        <dbReference type="Proteomes" id="UP001162992"/>
    </source>
</evidence>
<reference evidence="2" key="1">
    <citation type="journal article" date="2024" name="Proc. Natl. Acad. Sci. U.S.A.">
        <title>Extraordinary preservation of gene collinearity over three hundred million years revealed in homosporous lycophytes.</title>
        <authorList>
            <person name="Li C."/>
            <person name="Wickell D."/>
            <person name="Kuo L.Y."/>
            <person name="Chen X."/>
            <person name="Nie B."/>
            <person name="Liao X."/>
            <person name="Peng D."/>
            <person name="Ji J."/>
            <person name="Jenkins J."/>
            <person name="Williams M."/>
            <person name="Shu S."/>
            <person name="Plott C."/>
            <person name="Barry K."/>
            <person name="Rajasekar S."/>
            <person name="Grimwood J."/>
            <person name="Han X."/>
            <person name="Sun S."/>
            <person name="Hou Z."/>
            <person name="He W."/>
            <person name="Dai G."/>
            <person name="Sun C."/>
            <person name="Schmutz J."/>
            <person name="Leebens-Mack J.H."/>
            <person name="Li F.W."/>
            <person name="Wang L."/>
        </authorList>
    </citation>
    <scope>NUCLEOTIDE SEQUENCE [LARGE SCALE GENOMIC DNA]</scope>
    <source>
        <strain evidence="2">cv. PW_Plant_1</strain>
    </source>
</reference>
<evidence type="ECO:0000313" key="1">
    <source>
        <dbReference type="EMBL" id="KAJ7563435.1"/>
    </source>
</evidence>